<evidence type="ECO:0000313" key="2">
    <source>
        <dbReference type="EMBL" id="OAY67063.1"/>
    </source>
</evidence>
<sequence length="311" mass="34579">MSDNEKDGKGTTSPRGNEWEVVSLTASVYAAAPGPGKIEQSNENKSTEYVAKDYESSDPMLMSGHFQMLPNEIENLLKEPDCKGVQKGLCKQDFCSSETEADEPCKNYEESCKIKSDDDLHGINQFFDKEKSLSIGDMEFGDGKTLQGLGLIGEEPSIYTSSEFKAFHSEREINRSVYSSESSGIVEPNDPSNTSADSFLVDASVLKEGSRSEGSGVPSKAWWKRQVEFLYSKAKETNTFWSVFVAAALVGIVVLGRRWQREKLQLQQLKLQFNINNERSFMAVPFSQFKAMLVAGNQHRPLMQGDAAFGR</sequence>
<evidence type="ECO:0000313" key="4">
    <source>
        <dbReference type="Proteomes" id="UP000515123"/>
    </source>
</evidence>
<dbReference type="RefSeq" id="XP_020079673.1">
    <property type="nucleotide sequence ID" value="XM_020224084.1"/>
</dbReference>
<evidence type="ECO:0000313" key="3">
    <source>
        <dbReference type="Proteomes" id="UP000092600"/>
    </source>
</evidence>
<accession>A0A199UQJ2</accession>
<dbReference type="STRING" id="4615.A0A199UQJ2"/>
<keyword evidence="4" id="KW-1185">Reference proteome</keyword>
<reference evidence="2 3" key="1">
    <citation type="journal article" date="2016" name="DNA Res.">
        <title>The draft genome of MD-2 pineapple using hybrid error correction of long reads.</title>
        <authorList>
            <person name="Redwan R.M."/>
            <person name="Saidin A."/>
            <person name="Kumar S.V."/>
        </authorList>
    </citation>
    <scope>NUCLEOTIDE SEQUENCE [LARGE SCALE GENOMIC DNA]</scope>
    <source>
        <strain evidence="3">cv. MD2</strain>
        <tissue evidence="2">Leaf</tissue>
    </source>
</reference>
<dbReference type="AlphaFoldDB" id="A0A199UQJ2"/>
<dbReference type="Proteomes" id="UP000092600">
    <property type="component" value="Unassembled WGS sequence"/>
</dbReference>
<dbReference type="Gramene" id="Aco010229.1.mrna1">
    <property type="protein sequence ID" value="Aco010229.1.mrna1"/>
    <property type="gene ID" value="Aco010229.1.path1"/>
</dbReference>
<reference evidence="5" key="2">
    <citation type="submission" date="2025-04" db="UniProtKB">
        <authorList>
            <consortium name="RefSeq"/>
        </authorList>
    </citation>
    <scope>IDENTIFICATION</scope>
    <source>
        <tissue evidence="5">Leaf</tissue>
    </source>
</reference>
<protein>
    <submittedName>
        <fullName evidence="5">ATG8-interacting protein 2-like</fullName>
    </submittedName>
</protein>
<dbReference type="Proteomes" id="UP000515123">
    <property type="component" value="Linkage group 25"/>
</dbReference>
<name>A0A199UQJ2_ANACO</name>
<dbReference type="PANTHER" id="PTHR34797">
    <property type="entry name" value="ATG8-INTERACTING PROTEIN 2"/>
    <property type="match status" value="1"/>
</dbReference>
<keyword evidence="1" id="KW-0812">Transmembrane</keyword>
<gene>
    <name evidence="5" type="primary">LOC109703480</name>
    <name evidence="2" type="ORF">ACMD2_11952</name>
</gene>
<keyword evidence="1" id="KW-1133">Transmembrane helix</keyword>
<proteinExistence type="predicted"/>
<dbReference type="EMBL" id="LSRQ01005754">
    <property type="protein sequence ID" value="OAY67063.1"/>
    <property type="molecule type" value="Genomic_DNA"/>
</dbReference>
<dbReference type="InterPro" id="IPR040304">
    <property type="entry name" value="ATG8-IP-1/2"/>
</dbReference>
<feature type="transmembrane region" description="Helical" evidence="1">
    <location>
        <begin position="239"/>
        <end position="256"/>
    </location>
</feature>
<organism evidence="2 3">
    <name type="scientific">Ananas comosus</name>
    <name type="common">Pineapple</name>
    <name type="synonym">Ananas ananas</name>
    <dbReference type="NCBI Taxonomy" id="4615"/>
    <lineage>
        <taxon>Eukaryota</taxon>
        <taxon>Viridiplantae</taxon>
        <taxon>Streptophyta</taxon>
        <taxon>Embryophyta</taxon>
        <taxon>Tracheophyta</taxon>
        <taxon>Spermatophyta</taxon>
        <taxon>Magnoliopsida</taxon>
        <taxon>Liliopsida</taxon>
        <taxon>Poales</taxon>
        <taxon>Bromeliaceae</taxon>
        <taxon>Bromelioideae</taxon>
        <taxon>Ananas</taxon>
    </lineage>
</organism>
<evidence type="ECO:0000313" key="5">
    <source>
        <dbReference type="RefSeq" id="XP_020079673.1"/>
    </source>
</evidence>
<dbReference type="PANTHER" id="PTHR34797:SF4">
    <property type="entry name" value="OS02G0821900 PROTEIN"/>
    <property type="match status" value="1"/>
</dbReference>
<dbReference type="OrthoDB" id="604034at2759"/>
<evidence type="ECO:0000256" key="1">
    <source>
        <dbReference type="SAM" id="Phobius"/>
    </source>
</evidence>
<dbReference type="GeneID" id="109703480"/>
<keyword evidence="1" id="KW-0472">Membrane</keyword>